<dbReference type="AlphaFoldDB" id="A0A0B6XSV2"/>
<protein>
    <submittedName>
        <fullName evidence="2">Uncharacterized protein</fullName>
    </submittedName>
</protein>
<feature type="non-terminal residue" evidence="2">
    <location>
        <position position="1"/>
    </location>
</feature>
<gene>
    <name evidence="2" type="primary">ORF161</name>
</gene>
<dbReference type="EMBL" id="HACG01000069">
    <property type="protein sequence ID" value="CEK46934.1"/>
    <property type="molecule type" value="Transcribed_RNA"/>
</dbReference>
<feature type="region of interest" description="Disordered" evidence="1">
    <location>
        <begin position="1"/>
        <end position="43"/>
    </location>
</feature>
<sequence>SVLITITSPTLREDDIKPETGQGLTSGLRPVPNRTKRPVSDGFIYSSKKPKSVDEEEAFFRDRIVSEGGGVSFEVNKR</sequence>
<accession>A0A0B6XSV2</accession>
<evidence type="ECO:0000313" key="2">
    <source>
        <dbReference type="EMBL" id="CEK46934.1"/>
    </source>
</evidence>
<evidence type="ECO:0000256" key="1">
    <source>
        <dbReference type="SAM" id="MobiDB-lite"/>
    </source>
</evidence>
<feature type="non-terminal residue" evidence="2">
    <location>
        <position position="78"/>
    </location>
</feature>
<name>A0A0B6XSV2_9EUPU</name>
<proteinExistence type="predicted"/>
<organism evidence="2">
    <name type="scientific">Arion vulgaris</name>
    <dbReference type="NCBI Taxonomy" id="1028688"/>
    <lineage>
        <taxon>Eukaryota</taxon>
        <taxon>Metazoa</taxon>
        <taxon>Spiralia</taxon>
        <taxon>Lophotrochozoa</taxon>
        <taxon>Mollusca</taxon>
        <taxon>Gastropoda</taxon>
        <taxon>Heterobranchia</taxon>
        <taxon>Euthyneura</taxon>
        <taxon>Panpulmonata</taxon>
        <taxon>Eupulmonata</taxon>
        <taxon>Stylommatophora</taxon>
        <taxon>Helicina</taxon>
        <taxon>Arionoidea</taxon>
        <taxon>Arionidae</taxon>
        <taxon>Arion</taxon>
    </lineage>
</organism>
<feature type="compositionally biased region" description="Polar residues" evidence="1">
    <location>
        <begin position="1"/>
        <end position="10"/>
    </location>
</feature>
<reference evidence="2" key="1">
    <citation type="submission" date="2014-12" db="EMBL/GenBank/DDBJ databases">
        <title>Insight into the proteome of Arion vulgaris.</title>
        <authorList>
            <person name="Aradska J."/>
            <person name="Bulat T."/>
            <person name="Smidak R."/>
            <person name="Sarate P."/>
            <person name="Gangsoo J."/>
            <person name="Sialana F."/>
            <person name="Bilban M."/>
            <person name="Lubec G."/>
        </authorList>
    </citation>
    <scope>NUCLEOTIDE SEQUENCE</scope>
    <source>
        <tissue evidence="2">Skin</tissue>
    </source>
</reference>